<dbReference type="OrthoDB" id="63519at2"/>
<evidence type="ECO:0000313" key="3">
    <source>
        <dbReference type="Proteomes" id="UP000017746"/>
    </source>
</evidence>
<feature type="domain" description="AB hydrolase-1" evidence="1">
    <location>
        <begin position="22"/>
        <end position="251"/>
    </location>
</feature>
<dbReference type="PATRIC" id="fig|1246995.3.peg.7512"/>
<name>U5WCF3_9ACTN</name>
<dbReference type="AlphaFoldDB" id="U5WCF3"/>
<reference evidence="2 3" key="1">
    <citation type="journal article" date="2014" name="J. Biotechnol.">
        <title>Complete genome sequence of the actinobacterium Actinoplanes friuliensis HAG 010964, producer of the lipopeptide antibiotic friulimycin.</title>
        <authorList>
            <person name="Ruckert C."/>
            <person name="Szczepanowski R."/>
            <person name="Albersmeier A."/>
            <person name="Goesmann A."/>
            <person name="Fischer N."/>
            <person name="Steinkamper A."/>
            <person name="Puhler A."/>
            <person name="Biener R."/>
            <person name="Schwartz D."/>
            <person name="Kalinowski J."/>
        </authorList>
    </citation>
    <scope>NUCLEOTIDE SEQUENCE [LARGE SCALE GENOMIC DNA]</scope>
    <source>
        <strain evidence="2 3">DSM 7358</strain>
    </source>
</reference>
<dbReference type="Proteomes" id="UP000017746">
    <property type="component" value="Chromosome"/>
</dbReference>
<dbReference type="HOGENOM" id="CLU_020336_43_0_11"/>
<dbReference type="InterPro" id="IPR000073">
    <property type="entry name" value="AB_hydrolase_1"/>
</dbReference>
<dbReference type="PANTHER" id="PTHR43194">
    <property type="entry name" value="HYDROLASE ALPHA/BETA FOLD FAMILY"/>
    <property type="match status" value="1"/>
</dbReference>
<dbReference type="KEGG" id="afs:AFR_37130"/>
<gene>
    <name evidence="2" type="ORF">AFR_37130</name>
</gene>
<sequence length="263" mass="28688">MKVMTDDGTEAWAEDEGRGTPILVIHGGMGDPSAWRPVTDLLHDRFRTVRLHRRQYRLDLPRPVTMAQEVSHVAAVAGELGRPLLVGHSSGAVLALEAMAADPDAYTGAVLYEPPTVIGEPLGGPKLVPAHAAIAAGKPGRALTIFLRDVVRLPAPMAWFAGAFVGRHPEYRRRVIRQLDDNDAIDALGVRLPAYADLDLPILLLGGDRSPRHLAERLDALEQALPRTRRLLMHGQGHNAERSAPARVAQAITKFLDEDIKPR</sequence>
<dbReference type="EMBL" id="CP006272">
    <property type="protein sequence ID" value="AGZ45680.1"/>
    <property type="molecule type" value="Genomic_DNA"/>
</dbReference>
<dbReference type="GO" id="GO:0003824">
    <property type="term" value="F:catalytic activity"/>
    <property type="evidence" value="ECO:0007669"/>
    <property type="project" value="UniProtKB-ARBA"/>
</dbReference>
<proteinExistence type="predicted"/>
<evidence type="ECO:0000313" key="2">
    <source>
        <dbReference type="EMBL" id="AGZ45680.1"/>
    </source>
</evidence>
<dbReference type="SUPFAM" id="SSF53474">
    <property type="entry name" value="alpha/beta-Hydrolases"/>
    <property type="match status" value="1"/>
</dbReference>
<organism evidence="2 3">
    <name type="scientific">Actinoplanes friuliensis DSM 7358</name>
    <dbReference type="NCBI Taxonomy" id="1246995"/>
    <lineage>
        <taxon>Bacteria</taxon>
        <taxon>Bacillati</taxon>
        <taxon>Actinomycetota</taxon>
        <taxon>Actinomycetes</taxon>
        <taxon>Micromonosporales</taxon>
        <taxon>Micromonosporaceae</taxon>
        <taxon>Actinoplanes</taxon>
    </lineage>
</organism>
<dbReference type="eggNOG" id="COG2267">
    <property type="taxonomic scope" value="Bacteria"/>
</dbReference>
<dbReference type="STRING" id="1246995.AFR_37130"/>
<keyword evidence="3" id="KW-1185">Reference proteome</keyword>
<accession>U5WCF3</accession>
<evidence type="ECO:0000259" key="1">
    <source>
        <dbReference type="Pfam" id="PF12697"/>
    </source>
</evidence>
<dbReference type="Gene3D" id="3.40.50.1820">
    <property type="entry name" value="alpha/beta hydrolase"/>
    <property type="match status" value="1"/>
</dbReference>
<protein>
    <recommendedName>
        <fullName evidence="1">AB hydrolase-1 domain-containing protein</fullName>
    </recommendedName>
</protein>
<dbReference type="InterPro" id="IPR050228">
    <property type="entry name" value="Carboxylesterase_BioH"/>
</dbReference>
<dbReference type="PANTHER" id="PTHR43194:SF2">
    <property type="entry name" value="PEROXISOMAL MEMBRANE PROTEIN LPX1"/>
    <property type="match status" value="1"/>
</dbReference>
<dbReference type="InterPro" id="IPR029058">
    <property type="entry name" value="AB_hydrolase_fold"/>
</dbReference>
<dbReference type="Pfam" id="PF12697">
    <property type="entry name" value="Abhydrolase_6"/>
    <property type="match status" value="1"/>
</dbReference>